<dbReference type="AlphaFoldDB" id="A0ABD3PWF5"/>
<organism evidence="2 3">
    <name type="scientific">Cyclotella atomus</name>
    <dbReference type="NCBI Taxonomy" id="382360"/>
    <lineage>
        <taxon>Eukaryota</taxon>
        <taxon>Sar</taxon>
        <taxon>Stramenopiles</taxon>
        <taxon>Ochrophyta</taxon>
        <taxon>Bacillariophyta</taxon>
        <taxon>Coscinodiscophyceae</taxon>
        <taxon>Thalassiosirophycidae</taxon>
        <taxon>Stephanodiscales</taxon>
        <taxon>Stephanodiscaceae</taxon>
        <taxon>Cyclotella</taxon>
    </lineage>
</organism>
<proteinExistence type="predicted"/>
<feature type="domain" description="Helix-turn-helix" evidence="1">
    <location>
        <begin position="25"/>
        <end position="77"/>
    </location>
</feature>
<evidence type="ECO:0000313" key="3">
    <source>
        <dbReference type="Proteomes" id="UP001530400"/>
    </source>
</evidence>
<reference evidence="2 3" key="1">
    <citation type="submission" date="2024-10" db="EMBL/GenBank/DDBJ databases">
        <title>Updated reference genomes for cyclostephanoid diatoms.</title>
        <authorList>
            <person name="Roberts W.R."/>
            <person name="Alverson A.J."/>
        </authorList>
    </citation>
    <scope>NUCLEOTIDE SEQUENCE [LARGE SCALE GENOMIC DNA]</scope>
    <source>
        <strain evidence="2 3">AJA010-31</strain>
    </source>
</reference>
<gene>
    <name evidence="2" type="ORF">ACHAWO_013918</name>
</gene>
<protein>
    <recommendedName>
        <fullName evidence="1">Helix-turn-helix domain-containing protein</fullName>
    </recommendedName>
</protein>
<name>A0ABD3PWF5_9STRA</name>
<evidence type="ECO:0000313" key="2">
    <source>
        <dbReference type="EMBL" id="KAL3792004.1"/>
    </source>
</evidence>
<accession>A0ABD3PWF5</accession>
<sequence length="138" mass="15948">MDLTISTRNTHLHTTIYAKKENFYLYLPPHLSHPKGCFTGLFLGMVLRIRRLCTDKSDVDRKIDEFLHQLLARGHTRTSLTPLFIQAEANAATYMARSPKENAAILEQKEEDGSNQVYFHLQYHPEDSKASTIQELWT</sequence>
<evidence type="ECO:0000259" key="1">
    <source>
        <dbReference type="Pfam" id="PF26215"/>
    </source>
</evidence>
<dbReference type="Proteomes" id="UP001530400">
    <property type="component" value="Unassembled WGS sequence"/>
</dbReference>
<dbReference type="InterPro" id="IPR058912">
    <property type="entry name" value="HTH_animal"/>
</dbReference>
<keyword evidence="3" id="KW-1185">Reference proteome</keyword>
<dbReference type="EMBL" id="JALLPJ020000441">
    <property type="protein sequence ID" value="KAL3792004.1"/>
    <property type="molecule type" value="Genomic_DNA"/>
</dbReference>
<comment type="caution">
    <text evidence="2">The sequence shown here is derived from an EMBL/GenBank/DDBJ whole genome shotgun (WGS) entry which is preliminary data.</text>
</comment>
<dbReference type="Pfam" id="PF26215">
    <property type="entry name" value="HTH_animal"/>
    <property type="match status" value="1"/>
</dbReference>